<sequence>MGAMRQTANRMPTENNAAGFKSTLSPTLDAFFSLHQNTRLQEISVILDRSWEYDADNTLRIIWNLRSIHEGKSAREMFYREFGWLYQRHPRTAIANLKYLVEPYIPKVKKKNLMMLGMSHGYWKDLLNILLLASRDELCADSSLGTLHVSWEGNYRITGSFVLYVSVARLFAEQLARDIDVQRQIADPQTDPERRASLTYRLTLAAKWASNVGGSHGRFPNIATAIADILHASGSLPFQITSSEQLCAQDIPEIVMSTQKWHTIKYSRVPSLCMQINKNRFFKHDEERFFQYLRDVTFGKRKISGGTLLPHTLLYEAIKSDIKEDQLPTSGIARVIAEAKAMTKIGEEVIDAQWKTLVQKKVKESGTLENALAICDVSGTMGSLEWGGPNDSIFPAVALSILLAQVARPPCAVFIKLLLPMAIQHRLKPEDMIMRLCVFSDTQFDNSRTDEVE</sequence>
<dbReference type="Proteomes" id="UP000054279">
    <property type="component" value="Unassembled WGS sequence"/>
</dbReference>
<dbReference type="PANTHER" id="PTHR31373:SF27">
    <property type="entry name" value="TROVE DOMAIN-CONTAINING PROTEIN"/>
    <property type="match status" value="1"/>
</dbReference>
<dbReference type="InterPro" id="IPR011205">
    <property type="entry name" value="UCP015417_vWA"/>
</dbReference>
<reference evidence="3 4" key="1">
    <citation type="submission" date="2014-06" db="EMBL/GenBank/DDBJ databases">
        <title>Evolutionary Origins and Diversification of the Mycorrhizal Mutualists.</title>
        <authorList>
            <consortium name="DOE Joint Genome Institute"/>
            <consortium name="Mycorrhizal Genomics Consortium"/>
            <person name="Kohler A."/>
            <person name="Kuo A."/>
            <person name="Nagy L.G."/>
            <person name="Floudas D."/>
            <person name="Copeland A."/>
            <person name="Barry K.W."/>
            <person name="Cichocki N."/>
            <person name="Veneault-Fourrey C."/>
            <person name="LaButti K."/>
            <person name="Lindquist E.A."/>
            <person name="Lipzen A."/>
            <person name="Lundell T."/>
            <person name="Morin E."/>
            <person name="Murat C."/>
            <person name="Riley R."/>
            <person name="Ohm R."/>
            <person name="Sun H."/>
            <person name="Tunlid A."/>
            <person name="Henrissat B."/>
            <person name="Grigoriev I.V."/>
            <person name="Hibbett D.S."/>
            <person name="Martin F."/>
        </authorList>
    </citation>
    <scope>NUCLEOTIDE SEQUENCE [LARGE SCALE GENOMIC DNA]</scope>
    <source>
        <strain evidence="3 4">SS14</strain>
    </source>
</reference>
<dbReference type="OrthoDB" id="1149618at2759"/>
<keyword evidence="4" id="KW-1185">Reference proteome</keyword>
<feature type="domain" description="DUF7788" evidence="2">
    <location>
        <begin position="370"/>
        <end position="410"/>
    </location>
</feature>
<feature type="domain" description="DUF7788" evidence="2">
    <location>
        <begin position="412"/>
        <end position="449"/>
    </location>
</feature>
<dbReference type="PIRSF" id="PIRSF015417">
    <property type="entry name" value="T31B5_30_vWA"/>
    <property type="match status" value="1"/>
</dbReference>
<feature type="domain" description="DUF2828" evidence="1">
    <location>
        <begin position="13"/>
        <end position="141"/>
    </location>
</feature>
<name>A0A0C9VDM3_SPHS4</name>
<feature type="domain" description="DUF2828" evidence="1">
    <location>
        <begin position="250"/>
        <end position="368"/>
    </location>
</feature>
<feature type="domain" description="DUF2828" evidence="1">
    <location>
        <begin position="162"/>
        <end position="235"/>
    </location>
</feature>
<gene>
    <name evidence="3" type="ORF">M422DRAFT_61276</name>
</gene>
<evidence type="ECO:0000259" key="2">
    <source>
        <dbReference type="Pfam" id="PF25043"/>
    </source>
</evidence>
<dbReference type="PANTHER" id="PTHR31373">
    <property type="entry name" value="OS06G0652100 PROTEIN"/>
    <property type="match status" value="1"/>
</dbReference>
<dbReference type="Pfam" id="PF25043">
    <property type="entry name" value="DUF7788"/>
    <property type="match status" value="2"/>
</dbReference>
<evidence type="ECO:0000313" key="3">
    <source>
        <dbReference type="EMBL" id="KIJ35501.1"/>
    </source>
</evidence>
<protein>
    <submittedName>
        <fullName evidence="3">Uncharacterized protein</fullName>
    </submittedName>
</protein>
<accession>A0A0C9VDM3</accession>
<evidence type="ECO:0000313" key="4">
    <source>
        <dbReference type="Proteomes" id="UP000054279"/>
    </source>
</evidence>
<dbReference type="InterPro" id="IPR056690">
    <property type="entry name" value="DUF7788"/>
</dbReference>
<dbReference type="HOGENOM" id="CLU_011744_0_0_1"/>
<organism evidence="3 4">
    <name type="scientific">Sphaerobolus stellatus (strain SS14)</name>
    <dbReference type="NCBI Taxonomy" id="990650"/>
    <lineage>
        <taxon>Eukaryota</taxon>
        <taxon>Fungi</taxon>
        <taxon>Dikarya</taxon>
        <taxon>Basidiomycota</taxon>
        <taxon>Agaricomycotina</taxon>
        <taxon>Agaricomycetes</taxon>
        <taxon>Phallomycetidae</taxon>
        <taxon>Geastrales</taxon>
        <taxon>Sphaerobolaceae</taxon>
        <taxon>Sphaerobolus</taxon>
    </lineage>
</organism>
<dbReference type="InterPro" id="IPR058580">
    <property type="entry name" value="DUF2828"/>
</dbReference>
<evidence type="ECO:0000259" key="1">
    <source>
        <dbReference type="Pfam" id="PF11443"/>
    </source>
</evidence>
<dbReference type="Pfam" id="PF11443">
    <property type="entry name" value="DUF2828"/>
    <property type="match status" value="3"/>
</dbReference>
<dbReference type="EMBL" id="KN837188">
    <property type="protein sequence ID" value="KIJ35501.1"/>
    <property type="molecule type" value="Genomic_DNA"/>
</dbReference>
<proteinExistence type="predicted"/>
<dbReference type="AlphaFoldDB" id="A0A0C9VDM3"/>